<reference evidence="9" key="1">
    <citation type="submission" date="2015-12" db="EMBL/GenBank/DDBJ databases">
        <authorList>
            <person name="Nair G.R."/>
            <person name="Kaur G."/>
            <person name="Mayilraj S."/>
        </authorList>
    </citation>
    <scope>NUCLEOTIDE SEQUENCE [LARGE SCALE GENOMIC DNA]</scope>
    <source>
        <strain evidence="9">CD08_7</strain>
    </source>
</reference>
<evidence type="ECO:0000256" key="4">
    <source>
        <dbReference type="ARBA" id="ARBA00023163"/>
    </source>
</evidence>
<evidence type="ECO:0000256" key="3">
    <source>
        <dbReference type="ARBA" id="ARBA00023125"/>
    </source>
</evidence>
<dbReference type="AlphaFoldDB" id="A0A0W8IK46"/>
<dbReference type="RefSeq" id="WP_058887297.1">
    <property type="nucleotide sequence ID" value="NZ_LQBM01000001.1"/>
</dbReference>
<sequence>MSKGTSAVTPEKMRSRGRGRPTSPVLSRAVIAGKAMTLVEERGYDHLTMAGLARKLGVSASALYNHVASKQDVLVLIQERLNEGIDCSAFDRLPWPEALTTWARSYRECYIEHTELIPLIAVLPVADAPQSLRMYERVFHALHSAGIEGRDAVDIIVGIEALVFGAAYDASAPANIFDPGASVEIAPTFAQAAELRAADARASADRAFEMTLEILVEGVARRVRSGEAFSPGHA</sequence>
<dbReference type="InterPro" id="IPR004111">
    <property type="entry name" value="Repressor_TetR_C"/>
</dbReference>
<protein>
    <submittedName>
        <fullName evidence="8">TetR family transcriptional regulator</fullName>
    </submittedName>
</protein>
<dbReference type="InterPro" id="IPR001647">
    <property type="entry name" value="HTH_TetR"/>
</dbReference>
<dbReference type="Gene3D" id="1.10.357.10">
    <property type="entry name" value="Tetracycline Repressor, domain 2"/>
    <property type="match status" value="1"/>
</dbReference>
<dbReference type="PANTHER" id="PTHR30055">
    <property type="entry name" value="HTH-TYPE TRANSCRIPTIONAL REGULATOR RUTR"/>
    <property type="match status" value="1"/>
</dbReference>
<evidence type="ECO:0000256" key="1">
    <source>
        <dbReference type="ARBA" id="ARBA00022491"/>
    </source>
</evidence>
<dbReference type="PANTHER" id="PTHR30055:SF151">
    <property type="entry name" value="TRANSCRIPTIONAL REGULATORY PROTEIN"/>
    <property type="match status" value="1"/>
</dbReference>
<keyword evidence="1" id="KW-0678">Repressor</keyword>
<dbReference type="GO" id="GO:0045892">
    <property type="term" value="P:negative regulation of DNA-templated transcription"/>
    <property type="evidence" value="ECO:0007669"/>
    <property type="project" value="InterPro"/>
</dbReference>
<dbReference type="PROSITE" id="PS50977">
    <property type="entry name" value="HTH_TETR_2"/>
    <property type="match status" value="1"/>
</dbReference>
<keyword evidence="2" id="KW-0805">Transcription regulation</keyword>
<name>A0A0W8IK46_9MICC</name>
<evidence type="ECO:0000256" key="6">
    <source>
        <dbReference type="SAM" id="MobiDB-lite"/>
    </source>
</evidence>
<dbReference type="STRING" id="317018.AVL63_07840"/>
<evidence type="ECO:0000313" key="8">
    <source>
        <dbReference type="EMBL" id="KUG60313.1"/>
    </source>
</evidence>
<dbReference type="Pfam" id="PF02909">
    <property type="entry name" value="TetR_C_1"/>
    <property type="match status" value="1"/>
</dbReference>
<evidence type="ECO:0000313" key="9">
    <source>
        <dbReference type="Proteomes" id="UP000054023"/>
    </source>
</evidence>
<proteinExistence type="predicted"/>
<organism evidence="8 9">
    <name type="scientific">Nesterenkonia jeotgali</name>
    <dbReference type="NCBI Taxonomy" id="317018"/>
    <lineage>
        <taxon>Bacteria</taxon>
        <taxon>Bacillati</taxon>
        <taxon>Actinomycetota</taxon>
        <taxon>Actinomycetes</taxon>
        <taxon>Micrococcales</taxon>
        <taxon>Micrococcaceae</taxon>
        <taxon>Nesterenkonia</taxon>
    </lineage>
</organism>
<dbReference type="PRINTS" id="PR00400">
    <property type="entry name" value="TETREPRESSOR"/>
</dbReference>
<dbReference type="Proteomes" id="UP000054023">
    <property type="component" value="Unassembled WGS sequence"/>
</dbReference>
<keyword evidence="9" id="KW-1185">Reference proteome</keyword>
<dbReference type="GO" id="GO:0046677">
    <property type="term" value="P:response to antibiotic"/>
    <property type="evidence" value="ECO:0007669"/>
    <property type="project" value="InterPro"/>
</dbReference>
<dbReference type="InterPro" id="IPR003012">
    <property type="entry name" value="Tet_transcr_reg_TetR"/>
</dbReference>
<dbReference type="SUPFAM" id="SSF48498">
    <property type="entry name" value="Tetracyclin repressor-like, C-terminal domain"/>
    <property type="match status" value="1"/>
</dbReference>
<dbReference type="InterPro" id="IPR009057">
    <property type="entry name" value="Homeodomain-like_sf"/>
</dbReference>
<dbReference type="PRINTS" id="PR00455">
    <property type="entry name" value="HTHTETR"/>
</dbReference>
<gene>
    <name evidence="8" type="ORF">AVL63_07840</name>
</gene>
<evidence type="ECO:0000256" key="2">
    <source>
        <dbReference type="ARBA" id="ARBA00023015"/>
    </source>
</evidence>
<feature type="domain" description="HTH tetR-type" evidence="7">
    <location>
        <begin position="25"/>
        <end position="85"/>
    </location>
</feature>
<keyword evidence="4" id="KW-0804">Transcription</keyword>
<dbReference type="InterPro" id="IPR036271">
    <property type="entry name" value="Tet_transcr_reg_TetR-rel_C_sf"/>
</dbReference>
<feature type="DNA-binding region" description="H-T-H motif" evidence="5">
    <location>
        <begin position="48"/>
        <end position="67"/>
    </location>
</feature>
<feature type="region of interest" description="Disordered" evidence="6">
    <location>
        <begin position="1"/>
        <end position="24"/>
    </location>
</feature>
<dbReference type="GO" id="GO:0000976">
    <property type="term" value="F:transcription cis-regulatory region binding"/>
    <property type="evidence" value="ECO:0007669"/>
    <property type="project" value="TreeGrafter"/>
</dbReference>
<keyword evidence="3 5" id="KW-0238">DNA-binding</keyword>
<dbReference type="InterPro" id="IPR050109">
    <property type="entry name" value="HTH-type_TetR-like_transc_reg"/>
</dbReference>
<evidence type="ECO:0000259" key="7">
    <source>
        <dbReference type="PROSITE" id="PS50977"/>
    </source>
</evidence>
<evidence type="ECO:0000256" key="5">
    <source>
        <dbReference type="PROSITE-ProRule" id="PRU00335"/>
    </source>
</evidence>
<dbReference type="SUPFAM" id="SSF46689">
    <property type="entry name" value="Homeodomain-like"/>
    <property type="match status" value="1"/>
</dbReference>
<comment type="caution">
    <text evidence="8">The sequence shown here is derived from an EMBL/GenBank/DDBJ whole genome shotgun (WGS) entry which is preliminary data.</text>
</comment>
<dbReference type="GO" id="GO:0003700">
    <property type="term" value="F:DNA-binding transcription factor activity"/>
    <property type="evidence" value="ECO:0007669"/>
    <property type="project" value="TreeGrafter"/>
</dbReference>
<dbReference type="EMBL" id="LQBM01000001">
    <property type="protein sequence ID" value="KUG60313.1"/>
    <property type="molecule type" value="Genomic_DNA"/>
</dbReference>
<dbReference type="OrthoDB" id="3432043at2"/>
<dbReference type="Pfam" id="PF00440">
    <property type="entry name" value="TetR_N"/>
    <property type="match status" value="1"/>
</dbReference>
<accession>A0A0W8IK46</accession>